<keyword evidence="2" id="KW-0732">Signal</keyword>
<reference evidence="3" key="1">
    <citation type="submission" date="2013-04" db="EMBL/GenBank/DDBJ databases">
        <title>The genome sequencing project of 58 acetic acid bacteria.</title>
        <authorList>
            <person name="Okamoto-Kainuma A."/>
            <person name="Ishikawa M."/>
            <person name="Umino S."/>
            <person name="Koizumi Y."/>
            <person name="Shiwa Y."/>
            <person name="Yoshikawa H."/>
            <person name="Matsutani M."/>
            <person name="Matsushita K."/>
        </authorList>
    </citation>
    <scope>NUCLEOTIDE SEQUENCE</scope>
    <source>
        <strain evidence="3">NRIC 0535</strain>
    </source>
</reference>
<evidence type="ECO:0000256" key="2">
    <source>
        <dbReference type="SAM" id="SignalP"/>
    </source>
</evidence>
<name>A0ABQ0Q4L7_9PROT</name>
<keyword evidence="4" id="KW-1185">Reference proteome</keyword>
<feature type="transmembrane region" description="Helical" evidence="1">
    <location>
        <begin position="92"/>
        <end position="112"/>
    </location>
</feature>
<sequence>MTKTFPTRLFRTLLRPARLPLGIIAAATLLLCMPHAHAQAIDDLTRTATGHFNDAAAMGFNSVCWIVGGALFIIAIWGWYQHTRNPNAGTRMGMVFAGIVAGGLLLTLPFIVRTATFTLFGTSASVDGSQQMMRFDK</sequence>
<dbReference type="Proteomes" id="UP001062776">
    <property type="component" value="Unassembled WGS sequence"/>
</dbReference>
<evidence type="ECO:0000313" key="4">
    <source>
        <dbReference type="Proteomes" id="UP001062776"/>
    </source>
</evidence>
<proteinExistence type="predicted"/>
<feature type="signal peptide" evidence="2">
    <location>
        <begin position="1"/>
        <end position="38"/>
    </location>
</feature>
<protein>
    <recommendedName>
        <fullName evidence="5">TrbC/VirB2 family protein</fullName>
    </recommendedName>
</protein>
<feature type="transmembrane region" description="Helical" evidence="1">
    <location>
        <begin position="56"/>
        <end position="80"/>
    </location>
</feature>
<dbReference type="EMBL" id="BAPV01000041">
    <property type="protein sequence ID" value="GBQ91232.1"/>
    <property type="molecule type" value="Genomic_DNA"/>
</dbReference>
<evidence type="ECO:0000256" key="1">
    <source>
        <dbReference type="SAM" id="Phobius"/>
    </source>
</evidence>
<feature type="chain" id="PRO_5046382617" description="TrbC/VirB2 family protein" evidence="2">
    <location>
        <begin position="39"/>
        <end position="137"/>
    </location>
</feature>
<keyword evidence="1" id="KW-0812">Transmembrane</keyword>
<comment type="caution">
    <text evidence="3">The sequence shown here is derived from an EMBL/GenBank/DDBJ whole genome shotgun (WGS) entry which is preliminary data.</text>
</comment>
<evidence type="ECO:0000313" key="3">
    <source>
        <dbReference type="EMBL" id="GBQ91232.1"/>
    </source>
</evidence>
<accession>A0ABQ0Q4L7</accession>
<evidence type="ECO:0008006" key="5">
    <source>
        <dbReference type="Google" id="ProtNLM"/>
    </source>
</evidence>
<dbReference type="RefSeq" id="WP_264816390.1">
    <property type="nucleotide sequence ID" value="NZ_BAPV01000041.1"/>
</dbReference>
<gene>
    <name evidence="3" type="ORF">AA0535_2244</name>
</gene>
<keyword evidence="1" id="KW-1133">Transmembrane helix</keyword>
<organism evidence="3 4">
    <name type="scientific">Asaia krungthepensis NRIC 0535</name>
    <dbReference type="NCBI Taxonomy" id="1307925"/>
    <lineage>
        <taxon>Bacteria</taxon>
        <taxon>Pseudomonadati</taxon>
        <taxon>Pseudomonadota</taxon>
        <taxon>Alphaproteobacteria</taxon>
        <taxon>Acetobacterales</taxon>
        <taxon>Acetobacteraceae</taxon>
        <taxon>Asaia</taxon>
    </lineage>
</organism>
<keyword evidence="1" id="KW-0472">Membrane</keyword>